<sequence>MQNSKKGFIRDRKFKHDLSNEMCDIINEEKAYMKKGYPYLLVFGSNQNPWNSTGFAVKTYSKVTEEYKIISDGFYVFVVNGGDSRLKRQASRLPIAMHATILVLAASRSCKWKDSWILGSLLKDLME</sequence>
<accession>A0ABQ5A7G1</accession>
<proteinExistence type="predicted"/>
<protein>
    <submittedName>
        <fullName evidence="1">Uncharacterized protein</fullName>
    </submittedName>
</protein>
<dbReference type="Proteomes" id="UP001151760">
    <property type="component" value="Unassembled WGS sequence"/>
</dbReference>
<evidence type="ECO:0000313" key="2">
    <source>
        <dbReference type="Proteomes" id="UP001151760"/>
    </source>
</evidence>
<reference evidence="1" key="1">
    <citation type="journal article" date="2022" name="Int. J. Mol. Sci.">
        <title>Draft Genome of Tanacetum Coccineum: Genomic Comparison of Closely Related Tanacetum-Family Plants.</title>
        <authorList>
            <person name="Yamashiro T."/>
            <person name="Shiraishi A."/>
            <person name="Nakayama K."/>
            <person name="Satake H."/>
        </authorList>
    </citation>
    <scope>NUCLEOTIDE SEQUENCE</scope>
</reference>
<comment type="caution">
    <text evidence="1">The sequence shown here is derived from an EMBL/GenBank/DDBJ whole genome shotgun (WGS) entry which is preliminary data.</text>
</comment>
<reference evidence="1" key="2">
    <citation type="submission" date="2022-01" db="EMBL/GenBank/DDBJ databases">
        <authorList>
            <person name="Yamashiro T."/>
            <person name="Shiraishi A."/>
            <person name="Satake H."/>
            <person name="Nakayama K."/>
        </authorList>
    </citation>
    <scope>NUCLEOTIDE SEQUENCE</scope>
</reference>
<name>A0ABQ5A7G1_9ASTR</name>
<organism evidence="1 2">
    <name type="scientific">Tanacetum coccineum</name>
    <dbReference type="NCBI Taxonomy" id="301880"/>
    <lineage>
        <taxon>Eukaryota</taxon>
        <taxon>Viridiplantae</taxon>
        <taxon>Streptophyta</taxon>
        <taxon>Embryophyta</taxon>
        <taxon>Tracheophyta</taxon>
        <taxon>Spermatophyta</taxon>
        <taxon>Magnoliopsida</taxon>
        <taxon>eudicotyledons</taxon>
        <taxon>Gunneridae</taxon>
        <taxon>Pentapetalae</taxon>
        <taxon>asterids</taxon>
        <taxon>campanulids</taxon>
        <taxon>Asterales</taxon>
        <taxon>Asteraceae</taxon>
        <taxon>Asteroideae</taxon>
        <taxon>Anthemideae</taxon>
        <taxon>Anthemidinae</taxon>
        <taxon>Tanacetum</taxon>
    </lineage>
</organism>
<evidence type="ECO:0000313" key="1">
    <source>
        <dbReference type="EMBL" id="GJS97013.1"/>
    </source>
</evidence>
<gene>
    <name evidence="1" type="ORF">Tco_0803981</name>
</gene>
<dbReference type="EMBL" id="BQNB010011928">
    <property type="protein sequence ID" value="GJS97013.1"/>
    <property type="molecule type" value="Genomic_DNA"/>
</dbReference>
<keyword evidence="2" id="KW-1185">Reference proteome</keyword>